<dbReference type="InterPro" id="IPR032675">
    <property type="entry name" value="LRR_dom_sf"/>
</dbReference>
<dbReference type="SUPFAM" id="SSF52047">
    <property type="entry name" value="RNI-like"/>
    <property type="match status" value="1"/>
</dbReference>
<name>A0ABQ8UFX1_9EUKA</name>
<dbReference type="EMBL" id="JAPMOS010000066">
    <property type="protein sequence ID" value="KAJ4456587.1"/>
    <property type="molecule type" value="Genomic_DNA"/>
</dbReference>
<sequence length="788" mass="86583">MDPREETWSEEWIQTTIPEVRISLKKVSSSKKRNSSLASPLITRSSHGCHPSSYQSSWVVPRFPFMPTFYYSVSHATRMAVKGTLRELSFVFDDPAGTVPILTADALAAIVGPCKGLVKLTLPKRKRTSHDDNHPAGTLWNYATPWVDEAFAGHGQLAVLSIPWAEPLLPAISHIFQHLPELMELHFLEIETFPPALLGTIAQSCPCLLTLRLSTESKEDLFLDLDSNSNLDLDFMQLSPLAAMLEELTLHIPFSQHSCDTLSGLIPQLVALERLDLFDGYDLTIARANQLTHVNLVDQVDNVGATLLSADGTSFCRMESLGVALGCQAEELLAASRGTLQSVKLITHGSGRIDRWMDLLGGLPRLTRLELTADDFCHPEPDDPFVDALPASLLNRLEHLVLQLYYPVPVAIASKSLRTLRISVDNDLTLDCPALEELDWVAGSDQSDLVINCPRLRTMKPELTGLRIQASMPDLVGVEFPAGAGSRIWHPLLDAAPRLAELVNVSVSQPALFDRLLSVGSLFRLGVHLPLAALPSPPALRLPGHLEHLDMFLSLPKNDETMGFINLPVEAPGLRSFTLNGTSSWPTPPPPVRLILSCPALVALRLSLPHIAAVLFGAAPPLLRSLRVDSPLSAHAASLLAILTEHGAHLRHVALLLKCPSGWEAWPRLLADALGHLPQLARLELLEGHPTNLALACPHLRQLLVVTHQWYSNPGPLSSTRSLLLICPLLEELQATFGRFLKRFELVGPVPNLRRIDGVGKHWTKHLKERFPDVVLGDLLESHESFTP</sequence>
<reference evidence="1" key="1">
    <citation type="journal article" date="2022" name="bioRxiv">
        <title>Genomics of Preaxostyla Flagellates Illuminates Evolutionary Transitions and the Path Towards Mitochondrial Loss.</title>
        <authorList>
            <person name="Novak L.V.F."/>
            <person name="Treitli S.C."/>
            <person name="Pyrih J."/>
            <person name="Halakuc P."/>
            <person name="Pipaliya S.V."/>
            <person name="Vacek V."/>
            <person name="Brzon O."/>
            <person name="Soukal P."/>
            <person name="Eme L."/>
            <person name="Dacks J.B."/>
            <person name="Karnkowska A."/>
            <person name="Elias M."/>
            <person name="Hampl V."/>
        </authorList>
    </citation>
    <scope>NUCLEOTIDE SEQUENCE</scope>
    <source>
        <strain evidence="1">RCP-MX</strain>
    </source>
</reference>
<dbReference type="PANTHER" id="PTHR31639:SF285">
    <property type="entry name" value="OS01G0730200 PROTEIN"/>
    <property type="match status" value="1"/>
</dbReference>
<evidence type="ECO:0000313" key="1">
    <source>
        <dbReference type="EMBL" id="KAJ4456587.1"/>
    </source>
</evidence>
<comment type="caution">
    <text evidence="1">The sequence shown here is derived from an EMBL/GenBank/DDBJ whole genome shotgun (WGS) entry which is preliminary data.</text>
</comment>
<dbReference type="Gene3D" id="3.80.10.10">
    <property type="entry name" value="Ribonuclease Inhibitor"/>
    <property type="match status" value="2"/>
</dbReference>
<dbReference type="Proteomes" id="UP001141327">
    <property type="component" value="Unassembled WGS sequence"/>
</dbReference>
<accession>A0ABQ8UFX1</accession>
<protein>
    <submittedName>
        <fullName evidence="1">Uncharacterized protein</fullName>
    </submittedName>
</protein>
<gene>
    <name evidence="1" type="ORF">PAPYR_8155</name>
</gene>
<keyword evidence="2" id="KW-1185">Reference proteome</keyword>
<dbReference type="PANTHER" id="PTHR31639">
    <property type="entry name" value="F-BOX PROTEIN-LIKE"/>
    <property type="match status" value="1"/>
</dbReference>
<evidence type="ECO:0000313" key="2">
    <source>
        <dbReference type="Proteomes" id="UP001141327"/>
    </source>
</evidence>
<proteinExistence type="predicted"/>
<organism evidence="1 2">
    <name type="scientific">Paratrimastix pyriformis</name>
    <dbReference type="NCBI Taxonomy" id="342808"/>
    <lineage>
        <taxon>Eukaryota</taxon>
        <taxon>Metamonada</taxon>
        <taxon>Preaxostyla</taxon>
        <taxon>Paratrimastigidae</taxon>
        <taxon>Paratrimastix</taxon>
    </lineage>
</organism>